<name>A0A6P3Z270_ZIZJJ</name>
<keyword evidence="2" id="KW-1185">Reference proteome</keyword>
<evidence type="ECO:0000313" key="2">
    <source>
        <dbReference type="Proteomes" id="UP001652623"/>
    </source>
</evidence>
<dbReference type="InterPro" id="IPR056689">
    <property type="entry name" value="DUF7787"/>
</dbReference>
<dbReference type="AlphaFoldDB" id="A0A6P3Z270"/>
<dbReference type="Pfam" id="PF25042">
    <property type="entry name" value="DUF7787"/>
    <property type="match status" value="1"/>
</dbReference>
<evidence type="ECO:0000313" key="3">
    <source>
        <dbReference type="RefSeq" id="XP_015869024.3"/>
    </source>
</evidence>
<dbReference type="PANTHER" id="PTHR35096:SF8">
    <property type="entry name" value="OS03G0308600 PROTEIN"/>
    <property type="match status" value="1"/>
</dbReference>
<dbReference type="InParanoid" id="A0A6P3Z270"/>
<dbReference type="KEGG" id="zju:107406420"/>
<reference evidence="3" key="1">
    <citation type="submission" date="2025-08" db="UniProtKB">
        <authorList>
            <consortium name="RefSeq"/>
        </authorList>
    </citation>
    <scope>IDENTIFICATION</scope>
    <source>
        <tissue evidence="3">Seedling</tissue>
    </source>
</reference>
<dbReference type="GeneID" id="107406420"/>
<feature type="domain" description="DUF7787" evidence="1">
    <location>
        <begin position="20"/>
        <end position="72"/>
    </location>
</feature>
<accession>A0A6P3Z270</accession>
<gene>
    <name evidence="3" type="primary">LOC107406420</name>
</gene>
<dbReference type="PANTHER" id="PTHR35096">
    <property type="entry name" value="BNAA08G28570D PROTEIN"/>
    <property type="match status" value="1"/>
</dbReference>
<protein>
    <submittedName>
        <fullName evidence="3">Uncharacterized protein LOC107406420</fullName>
    </submittedName>
</protein>
<sequence>MAVEMENNSKRKRKSCRARNKKLSLEDYLAFLYSNGHFNLTVNHLNQIISMYGYKKIHKTGKRVLSDAVNTLVPVNPSRSTLKDNSISPVTSTSLEDTIADLKELNWQECCVTSIESLYSSNKELIISDEIPSDPTSFPHYSDSVRAPDAPVIIDRHAKKLTPKRKKKKKLSATCRGTGGGSENAFALDCVSLGSC</sequence>
<organism evidence="2 3">
    <name type="scientific">Ziziphus jujuba</name>
    <name type="common">Chinese jujube</name>
    <name type="synonym">Ziziphus sativa</name>
    <dbReference type="NCBI Taxonomy" id="326968"/>
    <lineage>
        <taxon>Eukaryota</taxon>
        <taxon>Viridiplantae</taxon>
        <taxon>Streptophyta</taxon>
        <taxon>Embryophyta</taxon>
        <taxon>Tracheophyta</taxon>
        <taxon>Spermatophyta</taxon>
        <taxon>Magnoliopsida</taxon>
        <taxon>eudicotyledons</taxon>
        <taxon>Gunneridae</taxon>
        <taxon>Pentapetalae</taxon>
        <taxon>rosids</taxon>
        <taxon>fabids</taxon>
        <taxon>Rosales</taxon>
        <taxon>Rhamnaceae</taxon>
        <taxon>Paliureae</taxon>
        <taxon>Ziziphus</taxon>
    </lineage>
</organism>
<evidence type="ECO:0000259" key="1">
    <source>
        <dbReference type="Pfam" id="PF25042"/>
    </source>
</evidence>
<proteinExistence type="predicted"/>
<dbReference type="Proteomes" id="UP001652623">
    <property type="component" value="Chromosome 4"/>
</dbReference>
<dbReference type="RefSeq" id="XP_015869024.3">
    <property type="nucleotide sequence ID" value="XM_016013538.4"/>
</dbReference>